<keyword evidence="8" id="KW-1185">Reference proteome</keyword>
<dbReference type="GO" id="GO:0005737">
    <property type="term" value="C:cytoplasm"/>
    <property type="evidence" value="ECO:0007669"/>
    <property type="project" value="TreeGrafter"/>
</dbReference>
<evidence type="ECO:0000313" key="8">
    <source>
        <dbReference type="Proteomes" id="UP000554286"/>
    </source>
</evidence>
<dbReference type="GO" id="GO:0030170">
    <property type="term" value="F:pyridoxal phosphate binding"/>
    <property type="evidence" value="ECO:0007669"/>
    <property type="project" value="UniProtKB-UniRule"/>
</dbReference>
<sequence>MPPSVPPAGRPDGAPPECAPADWHPRTRMVRGGLERGPHMETSEALYLTSGFVYPDADAARRAFDGTDDRYVYSRFRNPTNAQFERRLALLEGARFARATASGMAAVTAALLSQVSTGDRVVASRDLFVSCHYVLSELLPRFGVTVAFVPGADLAAWRTALATPATCVFLETPSNPGLEIIDIAAVADLAHAAGARVVVDNAFATPVLQRPLALGADVVVHSATKYLDGQGRCLGGLVLCNDEAFDTDILQPFLRHTGPALSPFNAWVMVKGLETLDLRVRAQGASALALAEAAAGHAAVAAVRYPGLPEHPGHALAMAQMDGCGGAMLALDLAGGQTAAFRLLDSLRLIDISNNLGDAKSLACHPATTTHQRLSEEDRRAQGITPGLVRISVGLEDPRDLVADVMGALDRAR</sequence>
<evidence type="ECO:0000256" key="5">
    <source>
        <dbReference type="RuleBase" id="RU362118"/>
    </source>
</evidence>
<organism evidence="7 8">
    <name type="scientific">Roseospira visakhapatnamensis</name>
    <dbReference type="NCBI Taxonomy" id="390880"/>
    <lineage>
        <taxon>Bacteria</taxon>
        <taxon>Pseudomonadati</taxon>
        <taxon>Pseudomonadota</taxon>
        <taxon>Alphaproteobacteria</taxon>
        <taxon>Rhodospirillales</taxon>
        <taxon>Rhodospirillaceae</taxon>
        <taxon>Roseospira</taxon>
    </lineage>
</organism>
<comment type="caution">
    <text evidence="7">The sequence shown here is derived from an EMBL/GenBank/DDBJ whole genome shotgun (WGS) entry which is preliminary data.</text>
</comment>
<dbReference type="GO" id="GO:0016765">
    <property type="term" value="F:transferase activity, transferring alkyl or aryl (other than methyl) groups"/>
    <property type="evidence" value="ECO:0007669"/>
    <property type="project" value="UniProtKB-UniRule"/>
</dbReference>
<reference evidence="7 8" key="1">
    <citation type="submission" date="2020-08" db="EMBL/GenBank/DDBJ databases">
        <title>Genome sequencing of Purple Non-Sulfur Bacteria from various extreme environments.</title>
        <authorList>
            <person name="Mayer M."/>
        </authorList>
    </citation>
    <scope>NUCLEOTIDE SEQUENCE [LARGE SCALE GENOMIC DNA]</scope>
    <source>
        <strain evidence="7 8">JA131</strain>
    </source>
</reference>
<keyword evidence="3 7" id="KW-0808">Transferase</keyword>
<dbReference type="EC" id="2.5.1.-" evidence="3"/>
<comment type="similarity">
    <text evidence="3">Belongs to the trans-sulfuration enzymes family. MetZ subfamily.</text>
</comment>
<gene>
    <name evidence="3" type="primary">metZ</name>
    <name evidence="7" type="ORF">GGD89_001304</name>
</gene>
<dbReference type="InterPro" id="IPR000277">
    <property type="entry name" value="Cys/Met-Metab_PyrdxlP-dep_enz"/>
</dbReference>
<comment type="subunit">
    <text evidence="3">Homotetramer.</text>
</comment>
<comment type="catalytic activity">
    <reaction evidence="3">
        <text>O-succinyl-L-homoserine + hydrogen sulfide = L-homocysteine + succinate</text>
        <dbReference type="Rhea" id="RHEA:27826"/>
        <dbReference type="ChEBI" id="CHEBI:29919"/>
        <dbReference type="ChEBI" id="CHEBI:30031"/>
        <dbReference type="ChEBI" id="CHEBI:57661"/>
        <dbReference type="ChEBI" id="CHEBI:58199"/>
    </reaction>
</comment>
<proteinExistence type="inferred from homology"/>
<dbReference type="NCBIfam" id="TIGR01325">
    <property type="entry name" value="O_suc_HS_sulf"/>
    <property type="match status" value="1"/>
</dbReference>
<dbReference type="GO" id="GO:0071266">
    <property type="term" value="P:'de novo' L-methionine biosynthetic process"/>
    <property type="evidence" value="ECO:0007669"/>
    <property type="project" value="UniProtKB-UniRule"/>
</dbReference>
<feature type="modified residue" description="N6-(pyridoxal phosphate)lysine" evidence="3 4">
    <location>
        <position position="225"/>
    </location>
</feature>
<feature type="compositionally biased region" description="Pro residues" evidence="6">
    <location>
        <begin position="1"/>
        <end position="18"/>
    </location>
</feature>
<keyword evidence="2 3" id="KW-0663">Pyridoxal phosphate</keyword>
<name>A0A7W6W9Q7_9PROT</name>
<evidence type="ECO:0000256" key="1">
    <source>
        <dbReference type="ARBA" id="ARBA00001933"/>
    </source>
</evidence>
<dbReference type="InterPro" id="IPR015424">
    <property type="entry name" value="PyrdxlP-dep_Trfase"/>
</dbReference>
<dbReference type="PIRSF" id="PIRSF001434">
    <property type="entry name" value="CGS"/>
    <property type="match status" value="1"/>
</dbReference>
<evidence type="ECO:0000256" key="6">
    <source>
        <dbReference type="SAM" id="MobiDB-lite"/>
    </source>
</evidence>
<dbReference type="PROSITE" id="PS00868">
    <property type="entry name" value="CYS_MET_METAB_PP"/>
    <property type="match status" value="1"/>
</dbReference>
<comment type="pathway">
    <text evidence="3">Amino-acid biosynthesis; L-methionine biosynthesis via de novo pathway; L-homocysteine from O-succinyl-L-homoserine: step 1/1.</text>
</comment>
<dbReference type="GO" id="GO:0016846">
    <property type="term" value="F:carbon-sulfur lyase activity"/>
    <property type="evidence" value="ECO:0007669"/>
    <property type="project" value="TreeGrafter"/>
</dbReference>
<dbReference type="RefSeq" id="WP_184043295.1">
    <property type="nucleotide sequence ID" value="NZ_JACIGK010000007.1"/>
</dbReference>
<dbReference type="Gene3D" id="3.90.1150.10">
    <property type="entry name" value="Aspartate Aminotransferase, domain 1"/>
    <property type="match status" value="1"/>
</dbReference>
<dbReference type="SUPFAM" id="SSF53383">
    <property type="entry name" value="PLP-dependent transferases"/>
    <property type="match status" value="1"/>
</dbReference>
<evidence type="ECO:0000256" key="2">
    <source>
        <dbReference type="ARBA" id="ARBA00022898"/>
    </source>
</evidence>
<dbReference type="InterPro" id="IPR054542">
    <property type="entry name" value="Cys_met_metab_PP"/>
</dbReference>
<dbReference type="UniPathway" id="UPA00051">
    <property type="reaction ID" value="UER00449"/>
</dbReference>
<dbReference type="Gene3D" id="3.40.640.10">
    <property type="entry name" value="Type I PLP-dependent aspartate aminotransferase-like (Major domain)"/>
    <property type="match status" value="1"/>
</dbReference>
<dbReference type="InterPro" id="IPR006234">
    <property type="entry name" value="O-succ-hSer_sulfhydrylase"/>
</dbReference>
<dbReference type="PANTHER" id="PTHR11808:SF80">
    <property type="entry name" value="CYSTATHIONINE GAMMA-LYASE"/>
    <property type="match status" value="1"/>
</dbReference>
<feature type="region of interest" description="Disordered" evidence="6">
    <location>
        <begin position="1"/>
        <end position="24"/>
    </location>
</feature>
<dbReference type="EMBL" id="JACIGK010000007">
    <property type="protein sequence ID" value="MBB4265682.1"/>
    <property type="molecule type" value="Genomic_DNA"/>
</dbReference>
<keyword evidence="3" id="KW-0486">Methionine biosynthesis</keyword>
<dbReference type="GO" id="GO:0071268">
    <property type="term" value="P:homocysteine biosynthetic process"/>
    <property type="evidence" value="ECO:0007669"/>
    <property type="project" value="InterPro"/>
</dbReference>
<keyword evidence="3" id="KW-0028">Amino-acid biosynthesis</keyword>
<comment type="function">
    <text evidence="3">Catalyzes the formation of L-homocysteine from O-succinyl-L-homoserine (OSHS) and hydrogen sulfide.</text>
</comment>
<dbReference type="AlphaFoldDB" id="A0A7W6W9Q7"/>
<evidence type="ECO:0000313" key="7">
    <source>
        <dbReference type="EMBL" id="MBB4265682.1"/>
    </source>
</evidence>
<evidence type="ECO:0000256" key="3">
    <source>
        <dbReference type="HAMAP-Rule" id="MF_02056"/>
    </source>
</evidence>
<comment type="cofactor">
    <cofactor evidence="1 3 5">
        <name>pyridoxal 5'-phosphate</name>
        <dbReference type="ChEBI" id="CHEBI:597326"/>
    </cofactor>
</comment>
<dbReference type="InterPro" id="IPR015421">
    <property type="entry name" value="PyrdxlP-dep_Trfase_major"/>
</dbReference>
<dbReference type="InterPro" id="IPR015422">
    <property type="entry name" value="PyrdxlP-dep_Trfase_small"/>
</dbReference>
<dbReference type="GO" id="GO:0019346">
    <property type="term" value="P:transsulfuration"/>
    <property type="evidence" value="ECO:0007669"/>
    <property type="project" value="InterPro"/>
</dbReference>
<evidence type="ECO:0000256" key="4">
    <source>
        <dbReference type="PIRSR" id="PIRSR001434-2"/>
    </source>
</evidence>
<dbReference type="Pfam" id="PF01053">
    <property type="entry name" value="Cys_Met_Meta_PP"/>
    <property type="match status" value="1"/>
</dbReference>
<protein>
    <recommendedName>
        <fullName evidence="3">O-succinylhomoserine sulfhydrylase</fullName>
        <shortName evidence="3">OSH sulfhydrylase</shortName>
        <shortName evidence="3">OSHS sulfhydrylase</shortName>
        <ecNumber evidence="3">2.5.1.-</ecNumber>
    </recommendedName>
</protein>
<dbReference type="Proteomes" id="UP000554286">
    <property type="component" value="Unassembled WGS sequence"/>
</dbReference>
<dbReference type="FunFam" id="3.40.640.10:FF:000046">
    <property type="entry name" value="Cystathionine gamma-lyase"/>
    <property type="match status" value="1"/>
</dbReference>
<dbReference type="PANTHER" id="PTHR11808">
    <property type="entry name" value="TRANS-SULFURATION ENZYME FAMILY MEMBER"/>
    <property type="match status" value="1"/>
</dbReference>
<dbReference type="HAMAP" id="MF_02056">
    <property type="entry name" value="MetZ"/>
    <property type="match status" value="1"/>
</dbReference>
<accession>A0A7W6W9Q7</accession>